<evidence type="ECO:0000256" key="3">
    <source>
        <dbReference type="ARBA" id="ARBA00022723"/>
    </source>
</evidence>
<evidence type="ECO:0000256" key="7">
    <source>
        <dbReference type="SAM" id="SignalP"/>
    </source>
</evidence>
<feature type="chain" id="PRO_5045495919" evidence="7">
    <location>
        <begin position="22"/>
        <end position="133"/>
    </location>
</feature>
<keyword evidence="5 6" id="KW-0408">Iron</keyword>
<evidence type="ECO:0000256" key="4">
    <source>
        <dbReference type="ARBA" id="ARBA00022982"/>
    </source>
</evidence>
<dbReference type="PROSITE" id="PS51007">
    <property type="entry name" value="CYTC"/>
    <property type="match status" value="1"/>
</dbReference>
<evidence type="ECO:0000256" key="2">
    <source>
        <dbReference type="ARBA" id="ARBA00022617"/>
    </source>
</evidence>
<dbReference type="PRINTS" id="PR00607">
    <property type="entry name" value="CYTCHROMECIE"/>
</dbReference>
<keyword evidence="10" id="KW-1185">Reference proteome</keyword>
<keyword evidence="4" id="KW-0249">Electron transport</keyword>
<dbReference type="PANTHER" id="PTHR40942:SF4">
    <property type="entry name" value="CYTOCHROME C5"/>
    <property type="match status" value="1"/>
</dbReference>
<keyword evidence="7" id="KW-0732">Signal</keyword>
<sequence>MKVKAFLTLVLTGFFLSGAIAQTMSEEEIKERIMPVGKVKVAGAVDATAAPAGPRSGKDIYQAACTACHAVGVLGAPKTQVAADWQPRLDEKGFDQVWKNAVNGIGAMPAMGTCGDCSEDDIKSAIEYMIEGV</sequence>
<evidence type="ECO:0000313" key="10">
    <source>
        <dbReference type="Proteomes" id="UP001595897"/>
    </source>
</evidence>
<dbReference type="Proteomes" id="UP001595897">
    <property type="component" value="Unassembled WGS sequence"/>
</dbReference>
<dbReference type="InterPro" id="IPR036909">
    <property type="entry name" value="Cyt_c-like_dom_sf"/>
</dbReference>
<evidence type="ECO:0000313" key="9">
    <source>
        <dbReference type="EMBL" id="MFC4700680.1"/>
    </source>
</evidence>
<dbReference type="Pfam" id="PF13442">
    <property type="entry name" value="Cytochrome_CBB3"/>
    <property type="match status" value="1"/>
</dbReference>
<reference evidence="10" key="1">
    <citation type="journal article" date="2019" name="Int. J. Syst. Evol. Microbiol.">
        <title>The Global Catalogue of Microorganisms (GCM) 10K type strain sequencing project: providing services to taxonomists for standard genome sequencing and annotation.</title>
        <authorList>
            <consortium name="The Broad Institute Genomics Platform"/>
            <consortium name="The Broad Institute Genome Sequencing Center for Infectious Disease"/>
            <person name="Wu L."/>
            <person name="Ma J."/>
        </authorList>
    </citation>
    <scope>NUCLEOTIDE SEQUENCE [LARGE SCALE GENOMIC DNA]</scope>
    <source>
        <strain evidence="10">KACC 12507</strain>
    </source>
</reference>
<dbReference type="RefSeq" id="WP_382408447.1">
    <property type="nucleotide sequence ID" value="NZ_JBHSGU010000003.1"/>
</dbReference>
<dbReference type="SUPFAM" id="SSF46626">
    <property type="entry name" value="Cytochrome c"/>
    <property type="match status" value="1"/>
</dbReference>
<keyword evidence="1" id="KW-0813">Transport</keyword>
<evidence type="ECO:0000259" key="8">
    <source>
        <dbReference type="PROSITE" id="PS51007"/>
    </source>
</evidence>
<evidence type="ECO:0000256" key="1">
    <source>
        <dbReference type="ARBA" id="ARBA00022448"/>
    </source>
</evidence>
<protein>
    <submittedName>
        <fullName evidence="9">C-type cytochrome</fullName>
    </submittedName>
</protein>
<feature type="signal peptide" evidence="7">
    <location>
        <begin position="1"/>
        <end position="21"/>
    </location>
</feature>
<comment type="caution">
    <text evidence="9">The sequence shown here is derived from an EMBL/GenBank/DDBJ whole genome shotgun (WGS) entry which is preliminary data.</text>
</comment>
<keyword evidence="3 6" id="KW-0479">Metal-binding</keyword>
<evidence type="ECO:0000256" key="5">
    <source>
        <dbReference type="ARBA" id="ARBA00023004"/>
    </source>
</evidence>
<accession>A0ABV9LWM3</accession>
<evidence type="ECO:0000256" key="6">
    <source>
        <dbReference type="PROSITE-ProRule" id="PRU00433"/>
    </source>
</evidence>
<organism evidence="9 10">
    <name type="scientific">Glaciecola siphonariae</name>
    <dbReference type="NCBI Taxonomy" id="521012"/>
    <lineage>
        <taxon>Bacteria</taxon>
        <taxon>Pseudomonadati</taxon>
        <taxon>Pseudomonadota</taxon>
        <taxon>Gammaproteobacteria</taxon>
        <taxon>Alteromonadales</taxon>
        <taxon>Alteromonadaceae</taxon>
        <taxon>Glaciecola</taxon>
    </lineage>
</organism>
<dbReference type="InterPro" id="IPR009056">
    <property type="entry name" value="Cyt_c-like_dom"/>
</dbReference>
<keyword evidence="2 6" id="KW-0349">Heme</keyword>
<gene>
    <name evidence="9" type="ORF">ACFO4O_10955</name>
</gene>
<dbReference type="Gene3D" id="1.10.760.10">
    <property type="entry name" value="Cytochrome c-like domain"/>
    <property type="match status" value="1"/>
</dbReference>
<proteinExistence type="predicted"/>
<dbReference type="PANTHER" id="PTHR40942">
    <property type="match status" value="1"/>
</dbReference>
<dbReference type="InterPro" id="IPR002323">
    <property type="entry name" value="Cyt_CIE"/>
</dbReference>
<name>A0ABV9LWM3_9ALTE</name>
<dbReference type="EMBL" id="JBHSGU010000003">
    <property type="protein sequence ID" value="MFC4700680.1"/>
    <property type="molecule type" value="Genomic_DNA"/>
</dbReference>
<feature type="domain" description="Cytochrome c" evidence="8">
    <location>
        <begin position="52"/>
        <end position="133"/>
    </location>
</feature>